<sequence length="111" mass="12885">MSSELWINKAFALSSFFMKSLPCLNHTYLKPRDSLKLLHCQSSSLKCGESRSPMNMLRLLVPWIFLFFLLAMILSRVICESISTTRLDLPVFEFDKWVTDLMWLFLISGTS</sequence>
<dbReference type="EMBL" id="HBUF01401069">
    <property type="protein sequence ID" value="CAG6736898.1"/>
    <property type="molecule type" value="Transcribed_RNA"/>
</dbReference>
<keyword evidence="1" id="KW-0472">Membrane</keyword>
<protein>
    <submittedName>
        <fullName evidence="2">Uncharacterized protein</fullName>
    </submittedName>
</protein>
<dbReference type="EMBL" id="HBUF01401070">
    <property type="protein sequence ID" value="CAG6736899.1"/>
    <property type="molecule type" value="Transcribed_RNA"/>
</dbReference>
<name>A0A8D8LRM4_9HEMI</name>
<dbReference type="EMBL" id="HBUF01242860">
    <property type="protein sequence ID" value="CAG6677545.1"/>
    <property type="molecule type" value="Transcribed_RNA"/>
</dbReference>
<feature type="transmembrane region" description="Helical" evidence="1">
    <location>
        <begin position="60"/>
        <end position="79"/>
    </location>
</feature>
<dbReference type="EMBL" id="HBUF01568510">
    <property type="protein sequence ID" value="CAG6765579.1"/>
    <property type="molecule type" value="Transcribed_RNA"/>
</dbReference>
<keyword evidence="1" id="KW-1133">Transmembrane helix</keyword>
<evidence type="ECO:0000313" key="2">
    <source>
        <dbReference type="EMBL" id="CAG6613871.1"/>
    </source>
</evidence>
<dbReference type="AlphaFoldDB" id="A0A8D8LRM4"/>
<dbReference type="EMBL" id="HBUF01028845">
    <property type="protein sequence ID" value="CAG6613871.1"/>
    <property type="molecule type" value="Transcribed_RNA"/>
</dbReference>
<organism evidence="2">
    <name type="scientific">Cacopsylla melanoneura</name>
    <dbReference type="NCBI Taxonomy" id="428564"/>
    <lineage>
        <taxon>Eukaryota</taxon>
        <taxon>Metazoa</taxon>
        <taxon>Ecdysozoa</taxon>
        <taxon>Arthropoda</taxon>
        <taxon>Hexapoda</taxon>
        <taxon>Insecta</taxon>
        <taxon>Pterygota</taxon>
        <taxon>Neoptera</taxon>
        <taxon>Paraneoptera</taxon>
        <taxon>Hemiptera</taxon>
        <taxon>Sternorrhyncha</taxon>
        <taxon>Psylloidea</taxon>
        <taxon>Psyllidae</taxon>
        <taxon>Psyllinae</taxon>
        <taxon>Cacopsylla</taxon>
    </lineage>
</organism>
<dbReference type="EMBL" id="HBUF01242861">
    <property type="protein sequence ID" value="CAG6677546.1"/>
    <property type="molecule type" value="Transcribed_RNA"/>
</dbReference>
<dbReference type="EMBL" id="HBUF01401068">
    <property type="protein sequence ID" value="CAG6736897.1"/>
    <property type="molecule type" value="Transcribed_RNA"/>
</dbReference>
<accession>A0A8D8LRM4</accession>
<dbReference type="EMBL" id="HBUF01028846">
    <property type="protein sequence ID" value="CAG6613872.1"/>
    <property type="molecule type" value="Transcribed_RNA"/>
</dbReference>
<reference evidence="2" key="1">
    <citation type="submission" date="2021-05" db="EMBL/GenBank/DDBJ databases">
        <authorList>
            <person name="Alioto T."/>
            <person name="Alioto T."/>
            <person name="Gomez Garrido J."/>
        </authorList>
    </citation>
    <scope>NUCLEOTIDE SEQUENCE</scope>
</reference>
<proteinExistence type="predicted"/>
<evidence type="ECO:0000256" key="1">
    <source>
        <dbReference type="SAM" id="Phobius"/>
    </source>
</evidence>
<keyword evidence="1" id="KW-0812">Transmembrane</keyword>
<dbReference type="EMBL" id="HBUF01568509">
    <property type="protein sequence ID" value="CAG6765578.1"/>
    <property type="molecule type" value="Transcribed_RNA"/>
</dbReference>